<comment type="subcellular location">
    <subcellularLocation>
        <location evidence="1">Cell membrane</location>
        <topology evidence="1">Multi-pass membrane protein</topology>
    </subcellularLocation>
</comment>
<evidence type="ECO:0000256" key="8">
    <source>
        <dbReference type="SAM" id="MobiDB-lite"/>
    </source>
</evidence>
<dbReference type="Proteomes" id="UP000078492">
    <property type="component" value="Unassembled WGS sequence"/>
</dbReference>
<dbReference type="InterPro" id="IPR050549">
    <property type="entry name" value="MFS_Trehalose_Transporter"/>
</dbReference>
<name>A0A151IW49_9HYME</name>
<dbReference type="PANTHER" id="PTHR48021">
    <property type="match status" value="1"/>
</dbReference>
<feature type="transmembrane region" description="Helical" evidence="9">
    <location>
        <begin position="450"/>
        <end position="474"/>
    </location>
</feature>
<evidence type="ECO:0000256" key="9">
    <source>
        <dbReference type="SAM" id="Phobius"/>
    </source>
</evidence>
<dbReference type="FunFam" id="1.20.1250.20:FF:000218">
    <property type="entry name" value="facilitated trehalose transporter Tret1"/>
    <property type="match status" value="1"/>
</dbReference>
<feature type="compositionally biased region" description="Basic and acidic residues" evidence="8">
    <location>
        <begin position="63"/>
        <end position="80"/>
    </location>
</feature>
<dbReference type="PANTHER" id="PTHR48021:SF1">
    <property type="entry name" value="GH07001P-RELATED"/>
    <property type="match status" value="1"/>
</dbReference>
<dbReference type="EMBL" id="KQ980882">
    <property type="protein sequence ID" value="KYN11917.1"/>
    <property type="molecule type" value="Genomic_DNA"/>
</dbReference>
<organism evidence="11 12">
    <name type="scientific">Trachymyrmex cornetzi</name>
    <dbReference type="NCBI Taxonomy" id="471704"/>
    <lineage>
        <taxon>Eukaryota</taxon>
        <taxon>Metazoa</taxon>
        <taxon>Ecdysozoa</taxon>
        <taxon>Arthropoda</taxon>
        <taxon>Hexapoda</taxon>
        <taxon>Insecta</taxon>
        <taxon>Pterygota</taxon>
        <taxon>Neoptera</taxon>
        <taxon>Endopterygota</taxon>
        <taxon>Hymenoptera</taxon>
        <taxon>Apocrita</taxon>
        <taxon>Aculeata</taxon>
        <taxon>Formicoidea</taxon>
        <taxon>Formicidae</taxon>
        <taxon>Myrmicinae</taxon>
        <taxon>Trachymyrmex</taxon>
    </lineage>
</organism>
<feature type="transmembrane region" description="Helical" evidence="9">
    <location>
        <begin position="251"/>
        <end position="277"/>
    </location>
</feature>
<evidence type="ECO:0000313" key="11">
    <source>
        <dbReference type="EMBL" id="KYN11917.1"/>
    </source>
</evidence>
<dbReference type="InterPro" id="IPR020846">
    <property type="entry name" value="MFS_dom"/>
</dbReference>
<keyword evidence="2" id="KW-0813">Transport</keyword>
<evidence type="ECO:0000256" key="4">
    <source>
        <dbReference type="ARBA" id="ARBA00022597"/>
    </source>
</evidence>
<evidence type="ECO:0000256" key="5">
    <source>
        <dbReference type="ARBA" id="ARBA00022692"/>
    </source>
</evidence>
<feature type="transmembrane region" description="Helical" evidence="9">
    <location>
        <begin position="417"/>
        <end position="438"/>
    </location>
</feature>
<dbReference type="AlphaFoldDB" id="A0A151IW49"/>
<keyword evidence="4" id="KW-0762">Sugar transport</keyword>
<dbReference type="InterPro" id="IPR005829">
    <property type="entry name" value="Sugar_transporter_CS"/>
</dbReference>
<keyword evidence="7 9" id="KW-0472">Membrane</keyword>
<evidence type="ECO:0000256" key="7">
    <source>
        <dbReference type="ARBA" id="ARBA00023136"/>
    </source>
</evidence>
<evidence type="ECO:0000259" key="10">
    <source>
        <dbReference type="PROSITE" id="PS50850"/>
    </source>
</evidence>
<proteinExistence type="predicted"/>
<dbReference type="InterPro" id="IPR005828">
    <property type="entry name" value="MFS_sugar_transport-like"/>
</dbReference>
<dbReference type="SUPFAM" id="SSF103473">
    <property type="entry name" value="MFS general substrate transporter"/>
    <property type="match status" value="1"/>
</dbReference>
<evidence type="ECO:0000313" key="12">
    <source>
        <dbReference type="Proteomes" id="UP000078492"/>
    </source>
</evidence>
<dbReference type="STRING" id="471704.A0A151IW49"/>
<feature type="transmembrane region" description="Helical" evidence="9">
    <location>
        <begin position="481"/>
        <end position="503"/>
    </location>
</feature>
<dbReference type="InterPro" id="IPR036259">
    <property type="entry name" value="MFS_trans_sf"/>
</dbReference>
<evidence type="ECO:0000256" key="2">
    <source>
        <dbReference type="ARBA" id="ARBA00022448"/>
    </source>
</evidence>
<gene>
    <name evidence="11" type="ORF">ALC57_15881</name>
</gene>
<sequence length="619" mass="68139">MVLPEGFSVQVPTPVILRSRIGLFGRTSTFFDKFKKSPATIATLQTVLLRREANAYDNDENDKDDKNDSSHPDDDKVPEVRSRLKLDGTLRAAYLFPQIDPKMVSDGKGVKRHYTTPANTPHCMGFTPQKSEKIEGVEIIFQQLLSSGIYAQSIQSAQIEFSALNAINALYEICTSCHNTCNIFTLESIVTGLANGWASPYLAQLTSAEADIPLKLTDIEASWVASLLSLGRVIGGFVGAFCQEYTGLKKVLLLSSLPLLSSWILNICATSVMWLYLSRFCSGVGSGIMWPVISLYLGEIASPAIRGSLISLIVNAASVGMFLGNVMGPYLSMEMFCYVSIIPNILFMVLFSLIPESPYHYALHGNIDKAEASLKWFQRETNVKAEIQELQNFVDGANTSILTKLKDFLLPVNLKNVFIMFGLLVFVQASSFSTINAYAELIVISTKVTITPSIVVMAMCFATVVAGFIAVLLVDRFGRKNLLILSSVGVAISLIALGLHFYLLSLTFDPEKLTWLSITSLLCFNLFVACGLTTMPSTLVAEMFPANLKNLASLCIFSCNALFSFIFVKTYQPFVNLVGETIVFWSYGLFVLGAVPYVRYLIPETTGKSLLEIQRSIKK</sequence>
<feature type="transmembrane region" description="Helical" evidence="9">
    <location>
        <begin position="333"/>
        <end position="354"/>
    </location>
</feature>
<dbReference type="GO" id="GO:0022857">
    <property type="term" value="F:transmembrane transporter activity"/>
    <property type="evidence" value="ECO:0007669"/>
    <property type="project" value="InterPro"/>
</dbReference>
<feature type="region of interest" description="Disordered" evidence="8">
    <location>
        <begin position="55"/>
        <end position="80"/>
    </location>
</feature>
<dbReference type="Gene3D" id="1.20.1250.20">
    <property type="entry name" value="MFS general substrate transporter like domains"/>
    <property type="match status" value="1"/>
</dbReference>
<feature type="transmembrane region" description="Helical" evidence="9">
    <location>
        <begin position="551"/>
        <end position="570"/>
    </location>
</feature>
<dbReference type="PROSITE" id="PS50850">
    <property type="entry name" value="MFS"/>
    <property type="match status" value="1"/>
</dbReference>
<dbReference type="PROSITE" id="PS00216">
    <property type="entry name" value="SUGAR_TRANSPORT_1"/>
    <property type="match status" value="1"/>
</dbReference>
<keyword evidence="5 9" id="KW-0812">Transmembrane</keyword>
<accession>A0A151IW49</accession>
<keyword evidence="3" id="KW-1003">Cell membrane</keyword>
<reference evidence="11 12" key="1">
    <citation type="submission" date="2015-09" db="EMBL/GenBank/DDBJ databases">
        <title>Trachymyrmex cornetzi WGS genome.</title>
        <authorList>
            <person name="Nygaard S."/>
            <person name="Hu H."/>
            <person name="Boomsma J."/>
            <person name="Zhang G."/>
        </authorList>
    </citation>
    <scope>NUCLEOTIDE SEQUENCE [LARGE SCALE GENOMIC DNA]</scope>
    <source>
        <strain evidence="11">Tcor2-1</strain>
        <tissue evidence="11">Whole body</tissue>
    </source>
</reference>
<keyword evidence="6 9" id="KW-1133">Transmembrane helix</keyword>
<evidence type="ECO:0000256" key="3">
    <source>
        <dbReference type="ARBA" id="ARBA00022475"/>
    </source>
</evidence>
<evidence type="ECO:0000256" key="1">
    <source>
        <dbReference type="ARBA" id="ARBA00004651"/>
    </source>
</evidence>
<dbReference type="Pfam" id="PF00083">
    <property type="entry name" value="Sugar_tr"/>
    <property type="match status" value="1"/>
</dbReference>
<feature type="transmembrane region" description="Helical" evidence="9">
    <location>
        <begin position="283"/>
        <end position="302"/>
    </location>
</feature>
<dbReference type="GO" id="GO:0005886">
    <property type="term" value="C:plasma membrane"/>
    <property type="evidence" value="ECO:0007669"/>
    <property type="project" value="UniProtKB-SubCell"/>
</dbReference>
<evidence type="ECO:0000256" key="6">
    <source>
        <dbReference type="ARBA" id="ARBA00022989"/>
    </source>
</evidence>
<protein>
    <submittedName>
        <fullName evidence="11">Facilitated trehalose transporter Tret1</fullName>
    </submittedName>
</protein>
<feature type="transmembrane region" description="Helical" evidence="9">
    <location>
        <begin position="309"/>
        <end position="327"/>
    </location>
</feature>
<feature type="transmembrane region" description="Helical" evidence="9">
    <location>
        <begin position="582"/>
        <end position="602"/>
    </location>
</feature>
<keyword evidence="12" id="KW-1185">Reference proteome</keyword>
<feature type="domain" description="Major facilitator superfamily (MFS) profile" evidence="10">
    <location>
        <begin position="180"/>
        <end position="606"/>
    </location>
</feature>
<feature type="transmembrane region" description="Helical" evidence="9">
    <location>
        <begin position="515"/>
        <end position="539"/>
    </location>
</feature>